<proteinExistence type="predicted"/>
<dbReference type="STRING" id="363999.A0A439CQP9"/>
<protein>
    <recommendedName>
        <fullName evidence="1">DUF7730 domain-containing protein</fullName>
    </recommendedName>
</protein>
<comment type="caution">
    <text evidence="2">The sequence shown here is derived from an EMBL/GenBank/DDBJ whole genome shotgun (WGS) entry which is preliminary data.</text>
</comment>
<evidence type="ECO:0000259" key="1">
    <source>
        <dbReference type="Pfam" id="PF24864"/>
    </source>
</evidence>
<evidence type="ECO:0000313" key="2">
    <source>
        <dbReference type="EMBL" id="RWA04481.1"/>
    </source>
</evidence>
<keyword evidence="3" id="KW-1185">Reference proteome</keyword>
<organism evidence="2 3">
    <name type="scientific">Xylaria grammica</name>
    <dbReference type="NCBI Taxonomy" id="363999"/>
    <lineage>
        <taxon>Eukaryota</taxon>
        <taxon>Fungi</taxon>
        <taxon>Dikarya</taxon>
        <taxon>Ascomycota</taxon>
        <taxon>Pezizomycotina</taxon>
        <taxon>Sordariomycetes</taxon>
        <taxon>Xylariomycetidae</taxon>
        <taxon>Xylariales</taxon>
        <taxon>Xylariaceae</taxon>
        <taxon>Xylaria</taxon>
    </lineage>
</organism>
<dbReference type="EMBL" id="RYZI01000563">
    <property type="protein sequence ID" value="RWA04481.1"/>
    <property type="molecule type" value="Genomic_DNA"/>
</dbReference>
<sequence length="246" mass="28259">MAQRSSASPDVAHLRSTANLQLESTLFGRLPPEIREMVYAECWVVSGLRQHVFLDCHGRQLGHSPCIRTSGEPDERNYEIQRLMSCRRRNRRGARSRSSVAVDRLWAARFSSDWHEHWPCEEMLPRTPEKVARNDHSSHSHRSLFLPILLLCKRTYIEALPSLYSSVTFIFTDIKSALRCLSSPFHPPTALLRSLIFSLALPFRTLHEQRDYYSPSLCDGPWARLCTTLSDMARLHRYAPLPSAST</sequence>
<dbReference type="InterPro" id="IPR056632">
    <property type="entry name" value="DUF7730"/>
</dbReference>
<dbReference type="AlphaFoldDB" id="A0A439CQP9"/>
<name>A0A439CQP9_9PEZI</name>
<evidence type="ECO:0000313" key="3">
    <source>
        <dbReference type="Proteomes" id="UP000286045"/>
    </source>
</evidence>
<accession>A0A439CQP9</accession>
<gene>
    <name evidence="2" type="ORF">EKO27_g10625</name>
</gene>
<reference evidence="2 3" key="1">
    <citation type="submission" date="2018-12" db="EMBL/GenBank/DDBJ databases">
        <title>Draft genome sequence of Xylaria grammica IHI A82.</title>
        <authorList>
            <person name="Buettner E."/>
            <person name="Kellner H."/>
        </authorList>
    </citation>
    <scope>NUCLEOTIDE SEQUENCE [LARGE SCALE GENOMIC DNA]</scope>
    <source>
        <strain evidence="2 3">IHI A82</strain>
    </source>
</reference>
<dbReference type="PANTHER" id="PTHR38790">
    <property type="entry name" value="2EXR DOMAIN-CONTAINING PROTEIN-RELATED"/>
    <property type="match status" value="1"/>
</dbReference>
<dbReference type="Proteomes" id="UP000286045">
    <property type="component" value="Unassembled WGS sequence"/>
</dbReference>
<dbReference type="Pfam" id="PF24864">
    <property type="entry name" value="DUF7730"/>
    <property type="match status" value="1"/>
</dbReference>
<feature type="domain" description="DUF7730" evidence="1">
    <location>
        <begin position="21"/>
        <end position="236"/>
    </location>
</feature>